<evidence type="ECO:0000256" key="7">
    <source>
        <dbReference type="ARBA" id="ARBA00022691"/>
    </source>
</evidence>
<evidence type="ECO:0000313" key="14">
    <source>
        <dbReference type="EMBL" id="KAF2492405.1"/>
    </source>
</evidence>
<evidence type="ECO:0000256" key="11">
    <source>
        <dbReference type="ARBA" id="ARBA00032245"/>
    </source>
</evidence>
<dbReference type="GO" id="GO:0003723">
    <property type="term" value="F:RNA binding"/>
    <property type="evidence" value="ECO:0007669"/>
    <property type="project" value="UniProtKB-KW"/>
</dbReference>
<keyword evidence="7" id="KW-0949">S-adenosyl-L-methionine</keyword>
<keyword evidence="5" id="KW-0489">Methyltransferase</keyword>
<comment type="similarity">
    <text evidence="2">Belongs to the methyltransferase superfamily. Fibrillarin family.</text>
</comment>
<accession>A0A6A6QJ21</accession>
<dbReference type="SMART" id="SM01206">
    <property type="entry name" value="Fibrillarin"/>
    <property type="match status" value="1"/>
</dbReference>
<dbReference type="FunFam" id="3.30.200.20:FF:000056">
    <property type="entry name" value="Fibrillarin like 1"/>
    <property type="match status" value="1"/>
</dbReference>
<dbReference type="PRINTS" id="PR00052">
    <property type="entry name" value="FIBRILLARIN"/>
</dbReference>
<gene>
    <name evidence="14" type="ORF">BU16DRAFT_564858</name>
</gene>
<dbReference type="GO" id="GO:0000452">
    <property type="term" value="P:snoRNA guided rRNA 2'-O-methylation"/>
    <property type="evidence" value="ECO:0007669"/>
    <property type="project" value="UniProtKB-ARBA"/>
</dbReference>
<keyword evidence="10" id="KW-0687">Ribonucleoprotein</keyword>
<dbReference type="SUPFAM" id="SSF53335">
    <property type="entry name" value="S-adenosyl-L-methionine-dependent methyltransferases"/>
    <property type="match status" value="1"/>
</dbReference>
<evidence type="ECO:0000256" key="12">
    <source>
        <dbReference type="ARBA" id="ARBA00047568"/>
    </source>
</evidence>
<dbReference type="GO" id="GO:0008649">
    <property type="term" value="F:rRNA methyltransferase activity"/>
    <property type="evidence" value="ECO:0007669"/>
    <property type="project" value="TreeGrafter"/>
</dbReference>
<evidence type="ECO:0000256" key="8">
    <source>
        <dbReference type="ARBA" id="ARBA00022884"/>
    </source>
</evidence>
<proteinExistence type="inferred from homology"/>
<keyword evidence="4" id="KW-0698">rRNA processing</keyword>
<keyword evidence="9" id="KW-0539">Nucleus</keyword>
<evidence type="ECO:0000256" key="5">
    <source>
        <dbReference type="ARBA" id="ARBA00022603"/>
    </source>
</evidence>
<dbReference type="InterPro" id="IPR029063">
    <property type="entry name" value="SAM-dependent_MTases_sf"/>
</dbReference>
<evidence type="ECO:0000256" key="1">
    <source>
        <dbReference type="ARBA" id="ARBA00004604"/>
    </source>
</evidence>
<dbReference type="GO" id="GO:0031428">
    <property type="term" value="C:box C/D methylation guide snoRNP complex"/>
    <property type="evidence" value="ECO:0007669"/>
    <property type="project" value="TreeGrafter"/>
</dbReference>
<feature type="compositionally biased region" description="Gly residues" evidence="13">
    <location>
        <begin position="12"/>
        <end position="40"/>
    </location>
</feature>
<evidence type="ECO:0000256" key="6">
    <source>
        <dbReference type="ARBA" id="ARBA00022679"/>
    </source>
</evidence>
<dbReference type="NCBIfam" id="NF003276">
    <property type="entry name" value="PRK04266.1-2"/>
    <property type="match status" value="1"/>
</dbReference>
<evidence type="ECO:0000256" key="2">
    <source>
        <dbReference type="ARBA" id="ARBA00010632"/>
    </source>
</evidence>
<evidence type="ECO:0000256" key="4">
    <source>
        <dbReference type="ARBA" id="ARBA00022552"/>
    </source>
</evidence>
<dbReference type="PANTHER" id="PTHR10335:SF17">
    <property type="entry name" value="FIBRILLARIN"/>
    <property type="match status" value="1"/>
</dbReference>
<name>A0A6A6QJ21_9PEZI</name>
<dbReference type="PANTHER" id="PTHR10335">
    <property type="entry name" value="RRNA 2-O-METHYLTRANSFERASE FIBRILLARIN"/>
    <property type="match status" value="1"/>
</dbReference>
<dbReference type="Proteomes" id="UP000799750">
    <property type="component" value="Unassembled WGS sequence"/>
</dbReference>
<keyword evidence="15" id="KW-1185">Reference proteome</keyword>
<evidence type="ECO:0000256" key="9">
    <source>
        <dbReference type="ARBA" id="ARBA00023242"/>
    </source>
</evidence>
<dbReference type="Gene3D" id="3.30.200.20">
    <property type="entry name" value="Phosphorylase Kinase, domain 1"/>
    <property type="match status" value="1"/>
</dbReference>
<evidence type="ECO:0000313" key="15">
    <source>
        <dbReference type="Proteomes" id="UP000799750"/>
    </source>
</evidence>
<organism evidence="14 15">
    <name type="scientific">Lophium mytilinum</name>
    <dbReference type="NCBI Taxonomy" id="390894"/>
    <lineage>
        <taxon>Eukaryota</taxon>
        <taxon>Fungi</taxon>
        <taxon>Dikarya</taxon>
        <taxon>Ascomycota</taxon>
        <taxon>Pezizomycotina</taxon>
        <taxon>Dothideomycetes</taxon>
        <taxon>Pleosporomycetidae</taxon>
        <taxon>Mytilinidiales</taxon>
        <taxon>Mytilinidiaceae</taxon>
        <taxon>Lophium</taxon>
    </lineage>
</organism>
<comment type="subcellular location">
    <subcellularLocation>
        <location evidence="1">Nucleus</location>
        <location evidence="1">Nucleolus</location>
    </subcellularLocation>
</comment>
<dbReference type="OrthoDB" id="1859733at2759"/>
<dbReference type="FunFam" id="3.40.50.150:FF:000001">
    <property type="entry name" value="Fibrillarin like 1"/>
    <property type="match status" value="1"/>
</dbReference>
<evidence type="ECO:0000256" key="3">
    <source>
        <dbReference type="ARBA" id="ARBA00015190"/>
    </source>
</evidence>
<feature type="compositionally biased region" description="Gly residues" evidence="13">
    <location>
        <begin position="56"/>
        <end position="82"/>
    </location>
</feature>
<comment type="catalytic activity">
    <reaction evidence="12">
        <text>L-glutaminyl-[histone H2A] + S-adenosyl-L-methionine = N(5)-methyl-L-glutaminyl-[histone H2A] + S-adenosyl-L-homocysteine + H(+)</text>
        <dbReference type="Rhea" id="RHEA:50904"/>
        <dbReference type="Rhea" id="RHEA-COMP:12837"/>
        <dbReference type="Rhea" id="RHEA-COMP:12839"/>
        <dbReference type="ChEBI" id="CHEBI:15378"/>
        <dbReference type="ChEBI" id="CHEBI:30011"/>
        <dbReference type="ChEBI" id="CHEBI:57856"/>
        <dbReference type="ChEBI" id="CHEBI:59789"/>
        <dbReference type="ChEBI" id="CHEBI:61891"/>
    </reaction>
</comment>
<dbReference type="HAMAP" id="MF_00351">
    <property type="entry name" value="RNA_methyltransf_FlpA"/>
    <property type="match status" value="1"/>
</dbReference>
<keyword evidence="8" id="KW-0694">RNA-binding</keyword>
<dbReference type="AlphaFoldDB" id="A0A6A6QJ21"/>
<dbReference type="Gene3D" id="3.40.50.150">
    <property type="entry name" value="Vaccinia Virus protein VP39"/>
    <property type="match status" value="1"/>
</dbReference>
<dbReference type="GO" id="GO:1990259">
    <property type="term" value="F:histone H2AQ104 methyltransferase activity"/>
    <property type="evidence" value="ECO:0007669"/>
    <property type="project" value="TreeGrafter"/>
</dbReference>
<dbReference type="InterPro" id="IPR000692">
    <property type="entry name" value="Fibrillarin"/>
</dbReference>
<feature type="compositionally biased region" description="Basic and acidic residues" evidence="13">
    <location>
        <begin position="1"/>
        <end position="11"/>
    </location>
</feature>
<evidence type="ECO:0000256" key="13">
    <source>
        <dbReference type="SAM" id="MobiDB-lite"/>
    </source>
</evidence>
<dbReference type="EMBL" id="MU004194">
    <property type="protein sequence ID" value="KAF2492405.1"/>
    <property type="molecule type" value="Genomic_DNA"/>
</dbReference>
<feature type="region of interest" description="Disordered" evidence="13">
    <location>
        <begin position="1"/>
        <end position="85"/>
    </location>
</feature>
<dbReference type="GO" id="GO:0032040">
    <property type="term" value="C:small-subunit processome"/>
    <property type="evidence" value="ECO:0007669"/>
    <property type="project" value="TreeGrafter"/>
</dbReference>
<sequence length="329" mass="34491">MAFTPRGDRGGRGGGRGGFGDRGGRGGFGDRGGRGGSRGGFGDRGRGGARGRGAPRGRGGFGDRGGRGGRGGARGGAAGAKGGQKVILEPHRHAGVFVARGKEDLLVTKNLTPGESVYGEKRISVPSSDNAVAANGDAAPATNTEYRVWNPFRSKLAAGILGGIEDIYMKPGSKVLYLGAASGTSVSHVADIVGPEGTVFAVEFSHRSGRDLINMATHRTNVIPIIEDARHPLKYRMLVSMVDCIFADVAQPDQARIVGINAHLFLKMGGGVIVSIKANCIDSTAAPEAVFAREVTKLREEMIKPKEQLTLEPFERDHAMVCGIYQRTA</sequence>
<dbReference type="Pfam" id="PF01269">
    <property type="entry name" value="Fibrillarin"/>
    <property type="match status" value="1"/>
</dbReference>
<evidence type="ECO:0000256" key="10">
    <source>
        <dbReference type="ARBA" id="ARBA00023274"/>
    </source>
</evidence>
<dbReference type="GO" id="GO:0000494">
    <property type="term" value="P:box C/D sno(s)RNA 3'-end processing"/>
    <property type="evidence" value="ECO:0007669"/>
    <property type="project" value="TreeGrafter"/>
</dbReference>
<protein>
    <recommendedName>
        <fullName evidence="3">rRNA 2'-O-methyltransferase fibrillarin</fullName>
    </recommendedName>
    <alternativeName>
        <fullName evidence="11">Histone-glutamine methyltransferase</fullName>
    </alternativeName>
</protein>
<keyword evidence="6" id="KW-0808">Transferase</keyword>
<reference evidence="14" key="1">
    <citation type="journal article" date="2020" name="Stud. Mycol.">
        <title>101 Dothideomycetes genomes: a test case for predicting lifestyles and emergence of pathogens.</title>
        <authorList>
            <person name="Haridas S."/>
            <person name="Albert R."/>
            <person name="Binder M."/>
            <person name="Bloem J."/>
            <person name="Labutti K."/>
            <person name="Salamov A."/>
            <person name="Andreopoulos B."/>
            <person name="Baker S."/>
            <person name="Barry K."/>
            <person name="Bills G."/>
            <person name="Bluhm B."/>
            <person name="Cannon C."/>
            <person name="Castanera R."/>
            <person name="Culley D."/>
            <person name="Daum C."/>
            <person name="Ezra D."/>
            <person name="Gonzalez J."/>
            <person name="Henrissat B."/>
            <person name="Kuo A."/>
            <person name="Liang C."/>
            <person name="Lipzen A."/>
            <person name="Lutzoni F."/>
            <person name="Magnuson J."/>
            <person name="Mondo S."/>
            <person name="Nolan M."/>
            <person name="Ohm R."/>
            <person name="Pangilinan J."/>
            <person name="Park H.-J."/>
            <person name="Ramirez L."/>
            <person name="Alfaro M."/>
            <person name="Sun H."/>
            <person name="Tritt A."/>
            <person name="Yoshinaga Y."/>
            <person name="Zwiers L.-H."/>
            <person name="Turgeon B."/>
            <person name="Goodwin S."/>
            <person name="Spatafora J."/>
            <person name="Crous P."/>
            <person name="Grigoriev I."/>
        </authorList>
    </citation>
    <scope>NUCLEOTIDE SEQUENCE</scope>
    <source>
        <strain evidence="14">CBS 269.34</strain>
    </source>
</reference>